<dbReference type="Proteomes" id="UP001652680">
    <property type="component" value="Unassembled WGS sequence"/>
</dbReference>
<evidence type="ECO:0000259" key="2">
    <source>
        <dbReference type="PROSITE" id="PS51029"/>
    </source>
</evidence>
<feature type="compositionally biased region" description="Basic and acidic residues" evidence="1">
    <location>
        <begin position="275"/>
        <end position="318"/>
    </location>
</feature>
<reference evidence="3" key="2">
    <citation type="submission" date="2025-05" db="UniProtKB">
        <authorList>
            <consortium name="EnsemblMetazoa"/>
        </authorList>
    </citation>
    <scope>IDENTIFICATION</scope>
</reference>
<feature type="compositionally biased region" description="Polar residues" evidence="1">
    <location>
        <begin position="324"/>
        <end position="334"/>
    </location>
</feature>
<feature type="region of interest" description="Disordered" evidence="1">
    <location>
        <begin position="377"/>
        <end position="452"/>
    </location>
</feature>
<dbReference type="EnsemblMetazoa" id="XM_044457721.1">
    <property type="protein sequence ID" value="XP_044313656.1"/>
    <property type="gene ID" value="LOC108050444"/>
</dbReference>
<dbReference type="Pfam" id="PF10545">
    <property type="entry name" value="MADF_DNA_bdg"/>
    <property type="match status" value="1"/>
</dbReference>
<dbReference type="PANTHER" id="PTHR21505">
    <property type="entry name" value="MADF DOMAIN-CONTAINING PROTEIN-RELATED"/>
    <property type="match status" value="1"/>
</dbReference>
<keyword evidence="4" id="KW-1185">Reference proteome</keyword>
<evidence type="ECO:0000313" key="3">
    <source>
        <dbReference type="EnsemblMetazoa" id="XP_044313656.1"/>
    </source>
</evidence>
<feature type="compositionally biased region" description="Polar residues" evidence="1">
    <location>
        <begin position="410"/>
        <end position="428"/>
    </location>
</feature>
<feature type="region of interest" description="Disordered" evidence="1">
    <location>
        <begin position="533"/>
        <end position="557"/>
    </location>
</feature>
<dbReference type="SMART" id="SM00595">
    <property type="entry name" value="MADF"/>
    <property type="match status" value="1"/>
</dbReference>
<dbReference type="PANTHER" id="PTHR21505:SF8">
    <property type="entry name" value="DPT-YFP REPRESSOR BY OVEREXPRESSION, ISOFORM D-RELATED"/>
    <property type="match status" value="1"/>
</dbReference>
<feature type="region of interest" description="Disordered" evidence="1">
    <location>
        <begin position="263"/>
        <end position="363"/>
    </location>
</feature>
<dbReference type="PROSITE" id="PS51029">
    <property type="entry name" value="MADF"/>
    <property type="match status" value="1"/>
</dbReference>
<sequence length="595" mass="67959">MLLPLKNLQHGEDDANPNRSASSCSMTPTRNHSSRISSIDSQEVGVIRPTPESVTFPKTPNPAMKHRKSRGFLSFLFGKRFQKTKKQDQVNGNHFYLKEHDIRRLIRLYCKYDNLYDQKNPYYGNEETDEDCYNYLARSFPGITSSELRSCLEELRMSFEREYTIIERARRNSGEIMKPSIWYYNEFLFLVPYLCIDFEKDLLGSGNSLLSIGRVLSTDPKNQMVTTKILSHNLTNFTGFPLAAFPGNLSCCRKIVKQNSDMELQKQSKITEQGDPEKEKEIEQEAQDAQKKEKPNDQEHIDEKSLNEQEDQKEKISEQEDQQQKVSFSPTSEQKAIYYSEEDASQNKSISKVSTQSSYYANERDLKTTDLICSCQSDGATEKRAPTSESSQKPVACPWRPKNSPCVPQCQVTGSQPNVKSQLSSSPPENSPRLPKSQDTGSEPTQNHVACPWQPKNSGCVSECLVDLPGSSPEPSIPVENKASDQSGKSQQVQMLCDMIRTELTDAPEFIYFDAKWRIIEILRDVHKRQLVDHKGKAQGNPRRPMPPKKRTSGETNLTQKYQQYKLDRSTQEKGITRICDHLKCSHCPYCCRHN</sequence>
<proteinExistence type="predicted"/>
<dbReference type="GeneID" id="108050444"/>
<evidence type="ECO:0000313" key="4">
    <source>
        <dbReference type="Proteomes" id="UP001652680"/>
    </source>
</evidence>
<evidence type="ECO:0000256" key="1">
    <source>
        <dbReference type="SAM" id="MobiDB-lite"/>
    </source>
</evidence>
<feature type="region of interest" description="Disordered" evidence="1">
    <location>
        <begin position="471"/>
        <end position="490"/>
    </location>
</feature>
<feature type="compositionally biased region" description="Polar residues" evidence="1">
    <location>
        <begin position="346"/>
        <end position="360"/>
    </location>
</feature>
<feature type="compositionally biased region" description="Polar residues" evidence="1">
    <location>
        <begin position="17"/>
        <end position="41"/>
    </location>
</feature>
<feature type="region of interest" description="Disordered" evidence="1">
    <location>
        <begin position="1"/>
        <end position="41"/>
    </location>
</feature>
<protein>
    <recommendedName>
        <fullName evidence="2">MADF domain-containing protein</fullName>
    </recommendedName>
</protein>
<feature type="compositionally biased region" description="Polar residues" evidence="1">
    <location>
        <begin position="437"/>
        <end position="448"/>
    </location>
</feature>
<feature type="domain" description="MADF" evidence="2">
    <location>
        <begin position="104"/>
        <end position="195"/>
    </location>
</feature>
<name>A0ABM5J499_DRORH</name>
<organism evidence="3 4">
    <name type="scientific">Drosophila rhopaloa</name>
    <name type="common">Fruit fly</name>
    <dbReference type="NCBI Taxonomy" id="1041015"/>
    <lineage>
        <taxon>Eukaryota</taxon>
        <taxon>Metazoa</taxon>
        <taxon>Ecdysozoa</taxon>
        <taxon>Arthropoda</taxon>
        <taxon>Hexapoda</taxon>
        <taxon>Insecta</taxon>
        <taxon>Pterygota</taxon>
        <taxon>Neoptera</taxon>
        <taxon>Endopterygota</taxon>
        <taxon>Diptera</taxon>
        <taxon>Brachycera</taxon>
        <taxon>Muscomorpha</taxon>
        <taxon>Ephydroidea</taxon>
        <taxon>Drosophilidae</taxon>
        <taxon>Drosophila</taxon>
        <taxon>Sophophora</taxon>
    </lineage>
</organism>
<dbReference type="RefSeq" id="XP_044313656.1">
    <property type="nucleotide sequence ID" value="XM_044457721.1"/>
</dbReference>
<dbReference type="InterPro" id="IPR006578">
    <property type="entry name" value="MADF-dom"/>
</dbReference>
<reference evidence="4" key="1">
    <citation type="journal article" date="2021" name="Elife">
        <title>Highly contiguous assemblies of 101 drosophilid genomes.</title>
        <authorList>
            <person name="Kim B.Y."/>
            <person name="Wang J.R."/>
            <person name="Miller D.E."/>
            <person name="Barmina O."/>
            <person name="Delaney E."/>
            <person name="Thompson A."/>
            <person name="Comeault A.A."/>
            <person name="Peede D."/>
            <person name="D'Agostino E.R."/>
            <person name="Pelaez J."/>
            <person name="Aguilar J.M."/>
            <person name="Haji D."/>
            <person name="Matsunaga T."/>
            <person name="Armstrong E.E."/>
            <person name="Zych M."/>
            <person name="Ogawa Y."/>
            <person name="Stamenkovic-Radak M."/>
            <person name="Jelic M."/>
            <person name="Veselinovic M.S."/>
            <person name="Tanaskovic M."/>
            <person name="Eric P."/>
            <person name="Gao J.J."/>
            <person name="Katoh T.K."/>
            <person name="Toda M.J."/>
            <person name="Watabe H."/>
            <person name="Watada M."/>
            <person name="Davis J.S."/>
            <person name="Moyle L.C."/>
            <person name="Manoli G."/>
            <person name="Bertolini E."/>
            <person name="Kostal V."/>
            <person name="Hawley R.S."/>
            <person name="Takahashi A."/>
            <person name="Jones C.D."/>
            <person name="Price D.K."/>
            <person name="Whiteman N."/>
            <person name="Kopp A."/>
            <person name="Matute D.R."/>
            <person name="Petrov D.A."/>
        </authorList>
    </citation>
    <scope>NUCLEOTIDE SEQUENCE [LARGE SCALE GENOMIC DNA]</scope>
</reference>
<accession>A0ABM5J499</accession>